<evidence type="ECO:0000313" key="1">
    <source>
        <dbReference type="EMBL" id="KAF2818789.1"/>
    </source>
</evidence>
<sequence length="308" mass="34421">MPPRIPVRFPWPSRSTVPCVNGRNAVRNFTSTPPTLALGPQSPNYIDVPKPLQPTFPLSPQPKGHLPVPRDVFKTRNRHPKQSPVFLARSTRVPKDAKAPGPYSRDAEYRLYKQRLADTRRSALRDGVKQLHDRKLTNEALHLSKIKASYADMRARASAPPRETDVLTATSLSPGIRAFLAGTLPNTSRENIPKRRDAYHRRHNRVYDQRRAQLHDLYVNARTFIVDEAQLDDAIEKTFGTEEDPMGWNQSGVMGRRSEGGMEGLSPWHGAMPEGVGDMLTKLRGGEGVGLAKERAKKVAEELTGGKM</sequence>
<name>A0A6A6ZDJ6_9PLEO</name>
<protein>
    <submittedName>
        <fullName evidence="1">Uncharacterized protein</fullName>
    </submittedName>
</protein>
<proteinExistence type="predicted"/>
<dbReference type="Pfam" id="PF26163">
    <property type="entry name" value="mS26"/>
    <property type="match status" value="1"/>
</dbReference>
<evidence type="ECO:0000313" key="2">
    <source>
        <dbReference type="Proteomes" id="UP000799424"/>
    </source>
</evidence>
<organism evidence="1 2">
    <name type="scientific">Ophiobolus disseminans</name>
    <dbReference type="NCBI Taxonomy" id="1469910"/>
    <lineage>
        <taxon>Eukaryota</taxon>
        <taxon>Fungi</taxon>
        <taxon>Dikarya</taxon>
        <taxon>Ascomycota</taxon>
        <taxon>Pezizomycotina</taxon>
        <taxon>Dothideomycetes</taxon>
        <taxon>Pleosporomycetidae</taxon>
        <taxon>Pleosporales</taxon>
        <taxon>Pleosporineae</taxon>
        <taxon>Phaeosphaeriaceae</taxon>
        <taxon>Ophiobolus</taxon>
    </lineage>
</organism>
<dbReference type="InterPro" id="IPR058940">
    <property type="entry name" value="mS26_fungi"/>
</dbReference>
<keyword evidence="2" id="KW-1185">Reference proteome</keyword>
<dbReference type="Proteomes" id="UP000799424">
    <property type="component" value="Unassembled WGS sequence"/>
</dbReference>
<dbReference type="CDD" id="cd23703">
    <property type="entry name" value="mS26_PET12"/>
    <property type="match status" value="1"/>
</dbReference>
<gene>
    <name evidence="1" type="ORF">CC86DRAFT_375635</name>
</gene>
<dbReference type="EMBL" id="MU006249">
    <property type="protein sequence ID" value="KAF2818789.1"/>
    <property type="molecule type" value="Genomic_DNA"/>
</dbReference>
<dbReference type="AlphaFoldDB" id="A0A6A6ZDJ6"/>
<accession>A0A6A6ZDJ6</accession>
<reference evidence="1" key="1">
    <citation type="journal article" date="2020" name="Stud. Mycol.">
        <title>101 Dothideomycetes genomes: a test case for predicting lifestyles and emergence of pathogens.</title>
        <authorList>
            <person name="Haridas S."/>
            <person name="Albert R."/>
            <person name="Binder M."/>
            <person name="Bloem J."/>
            <person name="Labutti K."/>
            <person name="Salamov A."/>
            <person name="Andreopoulos B."/>
            <person name="Baker S."/>
            <person name="Barry K."/>
            <person name="Bills G."/>
            <person name="Bluhm B."/>
            <person name="Cannon C."/>
            <person name="Castanera R."/>
            <person name="Culley D."/>
            <person name="Daum C."/>
            <person name="Ezra D."/>
            <person name="Gonzalez J."/>
            <person name="Henrissat B."/>
            <person name="Kuo A."/>
            <person name="Liang C."/>
            <person name="Lipzen A."/>
            <person name="Lutzoni F."/>
            <person name="Magnuson J."/>
            <person name="Mondo S."/>
            <person name="Nolan M."/>
            <person name="Ohm R."/>
            <person name="Pangilinan J."/>
            <person name="Park H.-J."/>
            <person name="Ramirez L."/>
            <person name="Alfaro M."/>
            <person name="Sun H."/>
            <person name="Tritt A."/>
            <person name="Yoshinaga Y."/>
            <person name="Zwiers L.-H."/>
            <person name="Turgeon B."/>
            <person name="Goodwin S."/>
            <person name="Spatafora J."/>
            <person name="Crous P."/>
            <person name="Grigoriev I."/>
        </authorList>
    </citation>
    <scope>NUCLEOTIDE SEQUENCE</scope>
    <source>
        <strain evidence="1">CBS 113818</strain>
    </source>
</reference>
<dbReference type="OrthoDB" id="5223508at2759"/>